<evidence type="ECO:0000313" key="1">
    <source>
        <dbReference type="EMBL" id="CAG8820616.1"/>
    </source>
</evidence>
<sequence>MAKLEHEKSTSYEYKVRAYLDSQGMVKLEHTKLTSYECKVHAYLDCLRPAEEVSPIITSPPNLQNRTNELSNSAEVEDGLTEAPLVMFYSFHLLYYAYKFISNQHFSLKSNDHYESDAGIARKSDNNPFIAQTEKDSMKNK</sequence>
<protein>
    <submittedName>
        <fullName evidence="1">33683_t:CDS:1</fullName>
    </submittedName>
</protein>
<feature type="non-terminal residue" evidence="1">
    <location>
        <position position="141"/>
    </location>
</feature>
<name>A0ABN7W7L9_GIGMA</name>
<keyword evidence="2" id="KW-1185">Reference proteome</keyword>
<comment type="caution">
    <text evidence="1">The sequence shown here is derived from an EMBL/GenBank/DDBJ whole genome shotgun (WGS) entry which is preliminary data.</text>
</comment>
<proteinExistence type="predicted"/>
<gene>
    <name evidence="1" type="ORF">GMARGA_LOCUS27618</name>
</gene>
<reference evidence="1 2" key="1">
    <citation type="submission" date="2021-06" db="EMBL/GenBank/DDBJ databases">
        <authorList>
            <person name="Kallberg Y."/>
            <person name="Tangrot J."/>
            <person name="Rosling A."/>
        </authorList>
    </citation>
    <scope>NUCLEOTIDE SEQUENCE [LARGE SCALE GENOMIC DNA]</scope>
    <source>
        <strain evidence="1 2">120-4 pot B 10/14</strain>
    </source>
</reference>
<dbReference type="EMBL" id="CAJVQB010034043">
    <property type="protein sequence ID" value="CAG8820616.1"/>
    <property type="molecule type" value="Genomic_DNA"/>
</dbReference>
<accession>A0ABN7W7L9</accession>
<dbReference type="Proteomes" id="UP000789901">
    <property type="component" value="Unassembled WGS sequence"/>
</dbReference>
<organism evidence="1 2">
    <name type="scientific">Gigaspora margarita</name>
    <dbReference type="NCBI Taxonomy" id="4874"/>
    <lineage>
        <taxon>Eukaryota</taxon>
        <taxon>Fungi</taxon>
        <taxon>Fungi incertae sedis</taxon>
        <taxon>Mucoromycota</taxon>
        <taxon>Glomeromycotina</taxon>
        <taxon>Glomeromycetes</taxon>
        <taxon>Diversisporales</taxon>
        <taxon>Gigasporaceae</taxon>
        <taxon>Gigaspora</taxon>
    </lineage>
</organism>
<evidence type="ECO:0000313" key="2">
    <source>
        <dbReference type="Proteomes" id="UP000789901"/>
    </source>
</evidence>